<feature type="transmembrane region" description="Helical" evidence="15">
    <location>
        <begin position="141"/>
        <end position="160"/>
    </location>
</feature>
<comment type="similarity">
    <text evidence="3">Belongs to the TRAP-delta family.</text>
</comment>
<evidence type="ECO:0000256" key="1">
    <source>
        <dbReference type="ARBA" id="ARBA00002838"/>
    </source>
</evidence>
<reference evidence="19" key="4">
    <citation type="journal article" date="2016" name="Gigascience">
        <title>De novo construction of an expanded transcriptome assembly for the western tarnished plant bug, Lygus hesperus.</title>
        <authorList>
            <person name="Tassone E.E."/>
            <person name="Geib S.M."/>
            <person name="Hall B."/>
            <person name="Fabrick J.A."/>
            <person name="Brent C.S."/>
            <person name="Hull J.J."/>
        </authorList>
    </citation>
    <scope>NUCLEOTIDE SEQUENCE</scope>
</reference>
<dbReference type="EMBL" id="GBRD01011638">
    <property type="protein sequence ID" value="JAG54186.1"/>
    <property type="molecule type" value="Transcribed_RNA"/>
</dbReference>
<keyword evidence="11 15" id="KW-1133">Transmembrane helix</keyword>
<name>A0A0A9YN69_LYGHE</name>
<comment type="function">
    <text evidence="1">TRAP proteins are part of a complex whose function is to bind calcium to the ER membrane and thereby regulate the retention of ER resident proteins.</text>
</comment>
<gene>
    <name evidence="17" type="primary">SSR4</name>
    <name evidence="17" type="ORF">CM83_26392</name>
    <name evidence="19" type="ORF">g.27262</name>
</gene>
<keyword evidence="7 15" id="KW-0812">Transmembrane</keyword>
<comment type="subcellular location">
    <subcellularLocation>
        <location evidence="2">Endoplasmic reticulum membrane</location>
        <topology evidence="2">Single-pass type I membrane protein</topology>
    </subcellularLocation>
</comment>
<keyword evidence="10" id="KW-0832">Ubl conjugation</keyword>
<keyword evidence="8 16" id="KW-0732">Signal</keyword>
<evidence type="ECO:0000256" key="11">
    <source>
        <dbReference type="ARBA" id="ARBA00022989"/>
    </source>
</evidence>
<evidence type="ECO:0000256" key="2">
    <source>
        <dbReference type="ARBA" id="ARBA00004115"/>
    </source>
</evidence>
<evidence type="ECO:0000256" key="7">
    <source>
        <dbReference type="ARBA" id="ARBA00022692"/>
    </source>
</evidence>
<reference evidence="17" key="2">
    <citation type="submission" date="2014-07" db="EMBL/GenBank/DDBJ databases">
        <authorList>
            <person name="Hull J."/>
        </authorList>
    </citation>
    <scope>NUCLEOTIDE SEQUENCE</scope>
</reference>
<evidence type="ECO:0000256" key="13">
    <source>
        <dbReference type="ARBA" id="ARBA00023157"/>
    </source>
</evidence>
<evidence type="ECO:0000313" key="19">
    <source>
        <dbReference type="EMBL" id="JAQ02123.1"/>
    </source>
</evidence>
<dbReference type="EMBL" id="GBHO01009097">
    <property type="protein sequence ID" value="JAG34507.1"/>
    <property type="molecule type" value="Transcribed_RNA"/>
</dbReference>
<evidence type="ECO:0000256" key="4">
    <source>
        <dbReference type="ARBA" id="ARBA00011819"/>
    </source>
</evidence>
<dbReference type="Pfam" id="PF05404">
    <property type="entry name" value="TRAP-delta"/>
    <property type="match status" value="1"/>
</dbReference>
<dbReference type="AlphaFoldDB" id="A0A0A9YN69"/>
<sequence>MKSLVVLIALVSLATGGFCAVCTDPEVEAKTYTTEDGTVITNVAYVAQFSLKCSNGAKEIPLYAEVGGKTYPVVLYGKDHYQVSWAEDLKSSGSGTYTVNLFDEEGYGLIRKAMRNNEDISSIKPLHSITVRHPGTYQGPWLNSEFLAVILSLIVWYSAFSTKSKLLL</sequence>
<dbReference type="GO" id="GO:0005789">
    <property type="term" value="C:endoplasmic reticulum membrane"/>
    <property type="evidence" value="ECO:0007669"/>
    <property type="project" value="UniProtKB-SubCell"/>
</dbReference>
<evidence type="ECO:0000256" key="6">
    <source>
        <dbReference type="ARBA" id="ARBA00022499"/>
    </source>
</evidence>
<organism evidence="17">
    <name type="scientific">Lygus hesperus</name>
    <name type="common">Western plant bug</name>
    <dbReference type="NCBI Taxonomy" id="30085"/>
    <lineage>
        <taxon>Eukaryota</taxon>
        <taxon>Metazoa</taxon>
        <taxon>Ecdysozoa</taxon>
        <taxon>Arthropoda</taxon>
        <taxon>Hexapoda</taxon>
        <taxon>Insecta</taxon>
        <taxon>Pterygota</taxon>
        <taxon>Neoptera</taxon>
        <taxon>Paraneoptera</taxon>
        <taxon>Hemiptera</taxon>
        <taxon>Heteroptera</taxon>
        <taxon>Panheteroptera</taxon>
        <taxon>Cimicomorpha</taxon>
        <taxon>Miridae</taxon>
        <taxon>Mirini</taxon>
        <taxon>Lygus</taxon>
    </lineage>
</organism>
<evidence type="ECO:0000313" key="17">
    <source>
        <dbReference type="EMBL" id="JAG34507.1"/>
    </source>
</evidence>
<evidence type="ECO:0000256" key="10">
    <source>
        <dbReference type="ARBA" id="ARBA00022843"/>
    </source>
</evidence>
<proteinExistence type="inferred from homology"/>
<feature type="chain" id="PRO_5015034020" description="Translocon-associated protein subunit delta" evidence="16">
    <location>
        <begin position="20"/>
        <end position="168"/>
    </location>
</feature>
<evidence type="ECO:0000256" key="9">
    <source>
        <dbReference type="ARBA" id="ARBA00022824"/>
    </source>
</evidence>
<reference evidence="17" key="1">
    <citation type="journal article" date="2014" name="PLoS ONE">
        <title>Transcriptome-Based Identification of ABC Transporters in the Western Tarnished Plant Bug Lygus hesperus.</title>
        <authorList>
            <person name="Hull J.J."/>
            <person name="Chaney K."/>
            <person name="Geib S.M."/>
            <person name="Fabrick J.A."/>
            <person name="Brent C.S."/>
            <person name="Walsh D."/>
            <person name="Lavine L.C."/>
        </authorList>
    </citation>
    <scope>NUCLEOTIDE SEQUENCE</scope>
</reference>
<evidence type="ECO:0000256" key="8">
    <source>
        <dbReference type="ARBA" id="ARBA00022729"/>
    </source>
</evidence>
<evidence type="ECO:0000256" key="16">
    <source>
        <dbReference type="SAM" id="SignalP"/>
    </source>
</evidence>
<keyword evidence="9" id="KW-0256">Endoplasmic reticulum</keyword>
<evidence type="ECO:0000313" key="18">
    <source>
        <dbReference type="EMBL" id="JAG54186.1"/>
    </source>
</evidence>
<feature type="signal peptide" evidence="16">
    <location>
        <begin position="1"/>
        <end position="19"/>
    </location>
</feature>
<comment type="subunit">
    <text evidence="4">Heterotetramer of TRAP-alpha, TRAP-beta, TRAP-delta and TRAP-gamma.</text>
</comment>
<keyword evidence="12 15" id="KW-0472">Membrane</keyword>
<dbReference type="PANTHER" id="PTHR12731:SF1">
    <property type="entry name" value="TRANSLOCON-ASSOCIATED PROTEIN SUBUNIT DELTA"/>
    <property type="match status" value="1"/>
</dbReference>
<keyword evidence="13" id="KW-1015">Disulfide bond</keyword>
<accession>A0A0A9YN69</accession>
<evidence type="ECO:0000256" key="5">
    <source>
        <dbReference type="ARBA" id="ARBA00014387"/>
    </source>
</evidence>
<evidence type="ECO:0000256" key="15">
    <source>
        <dbReference type="SAM" id="Phobius"/>
    </source>
</evidence>
<protein>
    <recommendedName>
        <fullName evidence="5">Translocon-associated protein subunit delta</fullName>
    </recommendedName>
    <alternativeName>
        <fullName evidence="14">Signal sequence receptor subunit delta</fullName>
    </alternativeName>
</protein>
<evidence type="ECO:0000256" key="12">
    <source>
        <dbReference type="ARBA" id="ARBA00023136"/>
    </source>
</evidence>
<dbReference type="EMBL" id="GDHC01016506">
    <property type="protein sequence ID" value="JAQ02123.1"/>
    <property type="molecule type" value="Transcribed_RNA"/>
</dbReference>
<evidence type="ECO:0000256" key="3">
    <source>
        <dbReference type="ARBA" id="ARBA00009294"/>
    </source>
</evidence>
<dbReference type="InterPro" id="IPR008855">
    <property type="entry name" value="TRAP-delta"/>
</dbReference>
<keyword evidence="6" id="KW-1017">Isopeptide bond</keyword>
<reference evidence="18" key="3">
    <citation type="submission" date="2014-09" db="EMBL/GenBank/DDBJ databases">
        <authorList>
            <person name="Magalhaes I.L.F."/>
            <person name="Oliveira U."/>
            <person name="Santos F.R."/>
            <person name="Vidigal T.H.D.A."/>
            <person name="Brescovit A.D."/>
            <person name="Santos A.J."/>
        </authorList>
    </citation>
    <scope>NUCLEOTIDE SEQUENCE</scope>
</reference>
<dbReference type="PANTHER" id="PTHR12731">
    <property type="entry name" value="TRANSLOCON-ASSOCIATED PROTEIN, DELTA SUBUNIT"/>
    <property type="match status" value="1"/>
</dbReference>
<evidence type="ECO:0000256" key="14">
    <source>
        <dbReference type="ARBA" id="ARBA00031791"/>
    </source>
</evidence>